<gene>
    <name evidence="1" type="ORF">RV04_GL001320</name>
</gene>
<proteinExistence type="predicted"/>
<dbReference type="GO" id="GO:0005829">
    <property type="term" value="C:cytosol"/>
    <property type="evidence" value="ECO:0007669"/>
    <property type="project" value="TreeGrafter"/>
</dbReference>
<dbReference type="GO" id="GO:0003700">
    <property type="term" value="F:DNA-binding transcription factor activity"/>
    <property type="evidence" value="ECO:0007669"/>
    <property type="project" value="TreeGrafter"/>
</dbReference>
<accession>A0A1L8TQ03</accession>
<dbReference type="Proteomes" id="UP000182077">
    <property type="component" value="Unassembled WGS sequence"/>
</dbReference>
<dbReference type="RefSeq" id="WP_071857255.1">
    <property type="nucleotide sequence ID" value="NZ_JBHSHK010000001.1"/>
</dbReference>
<dbReference type="PANTHER" id="PTHR33221:SF15">
    <property type="entry name" value="HTH-TYPE TRANSCRIPTIONAL REGULATOR YWGB-RELATED"/>
    <property type="match status" value="1"/>
</dbReference>
<organism evidence="1 2">
    <name type="scientific">Enterococcus hermanniensis</name>
    <dbReference type="NCBI Taxonomy" id="249189"/>
    <lineage>
        <taxon>Bacteria</taxon>
        <taxon>Bacillati</taxon>
        <taxon>Bacillota</taxon>
        <taxon>Bacilli</taxon>
        <taxon>Lactobacillales</taxon>
        <taxon>Enterococcaceae</taxon>
        <taxon>Enterococcus</taxon>
    </lineage>
</organism>
<dbReference type="PANTHER" id="PTHR33221">
    <property type="entry name" value="WINGED HELIX-TURN-HELIX TRANSCRIPTIONAL REGULATOR, RRF2 FAMILY"/>
    <property type="match status" value="1"/>
</dbReference>
<name>A0A1L8TQ03_9ENTE</name>
<protein>
    <submittedName>
        <fullName evidence="1">Rrf2 family transcriptional regulator</fullName>
    </submittedName>
</protein>
<dbReference type="InterPro" id="IPR036388">
    <property type="entry name" value="WH-like_DNA-bd_sf"/>
</dbReference>
<comment type="caution">
    <text evidence="1">The sequence shown here is derived from an EMBL/GenBank/DDBJ whole genome shotgun (WGS) entry which is preliminary data.</text>
</comment>
<dbReference type="InterPro" id="IPR000944">
    <property type="entry name" value="Tscrpt_reg_Rrf2"/>
</dbReference>
<dbReference type="EMBL" id="JXKQ01000003">
    <property type="protein sequence ID" value="OJG46154.1"/>
    <property type="molecule type" value="Genomic_DNA"/>
</dbReference>
<evidence type="ECO:0000313" key="2">
    <source>
        <dbReference type="Proteomes" id="UP000182077"/>
    </source>
</evidence>
<dbReference type="InterPro" id="IPR036390">
    <property type="entry name" value="WH_DNA-bd_sf"/>
</dbReference>
<dbReference type="STRING" id="249189.RV04_GL001320"/>
<dbReference type="Pfam" id="PF02082">
    <property type="entry name" value="Rrf2"/>
    <property type="match status" value="1"/>
</dbReference>
<reference evidence="1 2" key="1">
    <citation type="submission" date="2014-12" db="EMBL/GenBank/DDBJ databases">
        <title>Draft genome sequences of 29 type strains of Enterococci.</title>
        <authorList>
            <person name="Zhong Z."/>
            <person name="Sun Z."/>
            <person name="Liu W."/>
            <person name="Zhang W."/>
            <person name="Zhang H."/>
        </authorList>
    </citation>
    <scope>NUCLEOTIDE SEQUENCE [LARGE SCALE GENOMIC DNA]</scope>
    <source>
        <strain evidence="1 2">DSM 17122</strain>
    </source>
</reference>
<keyword evidence="2" id="KW-1185">Reference proteome</keyword>
<dbReference type="SUPFAM" id="SSF46785">
    <property type="entry name" value="Winged helix' DNA-binding domain"/>
    <property type="match status" value="1"/>
</dbReference>
<dbReference type="Gene3D" id="1.10.10.10">
    <property type="entry name" value="Winged helix-like DNA-binding domain superfamily/Winged helix DNA-binding domain"/>
    <property type="match status" value="1"/>
</dbReference>
<dbReference type="AlphaFoldDB" id="A0A1L8TQ03"/>
<sequence length="172" mass="19520">MKLNKSFEQSICILLVLAMQKDHSPLSSQFISQKLDISQSYSKKTIRKLVEGDLLTSSTGNNGGLKLKKNLDEISLFDIYKCTEEAEIFESTNLPQKIFLIPEKVEEREAIIVSALEKIQENLFSQLDEIKLSTILEGTDYINGCVDWKELAAVKDEAMLDTFLKNFAENLH</sequence>
<evidence type="ECO:0000313" key="1">
    <source>
        <dbReference type="EMBL" id="OJG46154.1"/>
    </source>
</evidence>
<dbReference type="PROSITE" id="PS51197">
    <property type="entry name" value="HTH_RRF2_2"/>
    <property type="match status" value="1"/>
</dbReference>